<evidence type="ECO:0000259" key="1">
    <source>
        <dbReference type="PROSITE" id="PS50191"/>
    </source>
</evidence>
<feature type="domain" description="CRAL-TRIO" evidence="1">
    <location>
        <begin position="88"/>
        <end position="283"/>
    </location>
</feature>
<dbReference type="Gene3D" id="3.40.525.10">
    <property type="entry name" value="CRAL-TRIO lipid binding domain"/>
    <property type="match status" value="1"/>
</dbReference>
<dbReference type="SUPFAM" id="SSF52087">
    <property type="entry name" value="CRAL/TRIO domain"/>
    <property type="match status" value="1"/>
</dbReference>
<dbReference type="PROSITE" id="PS50191">
    <property type="entry name" value="CRAL_TRIO"/>
    <property type="match status" value="1"/>
</dbReference>
<dbReference type="AlphaFoldDB" id="A0A6A6JDJ3"/>
<dbReference type="Pfam" id="PF00650">
    <property type="entry name" value="CRAL_TRIO"/>
    <property type="match status" value="1"/>
</dbReference>
<dbReference type="InterPro" id="IPR051026">
    <property type="entry name" value="PI/PC_transfer"/>
</dbReference>
<dbReference type="RefSeq" id="XP_033651782.1">
    <property type="nucleotide sequence ID" value="XM_033802764.1"/>
</dbReference>
<dbReference type="InterPro" id="IPR001251">
    <property type="entry name" value="CRAL-TRIO_dom"/>
</dbReference>
<dbReference type="GeneID" id="54555939"/>
<dbReference type="Gene3D" id="1.10.8.20">
    <property type="entry name" value="N-terminal domain of phosphatidylinositol transfer protein sec14p"/>
    <property type="match status" value="1"/>
</dbReference>
<protein>
    <submittedName>
        <fullName evidence="2">CRAL/TRIO domain protein</fullName>
    </submittedName>
</protein>
<dbReference type="InterPro" id="IPR036865">
    <property type="entry name" value="CRAL-TRIO_dom_sf"/>
</dbReference>
<organism evidence="2 3">
    <name type="scientific">Westerdykella ornata</name>
    <dbReference type="NCBI Taxonomy" id="318751"/>
    <lineage>
        <taxon>Eukaryota</taxon>
        <taxon>Fungi</taxon>
        <taxon>Dikarya</taxon>
        <taxon>Ascomycota</taxon>
        <taxon>Pezizomycotina</taxon>
        <taxon>Dothideomycetes</taxon>
        <taxon>Pleosporomycetidae</taxon>
        <taxon>Pleosporales</taxon>
        <taxon>Sporormiaceae</taxon>
        <taxon>Westerdykella</taxon>
    </lineage>
</organism>
<name>A0A6A6JDJ3_WESOR</name>
<accession>A0A6A6JDJ3</accession>
<proteinExistence type="predicted"/>
<dbReference type="PANTHER" id="PTHR45657:SF20">
    <property type="entry name" value="CRAL_TRIO DOMAIN PROTEIN (AFU_ORTHOLOGUE AFUA_5G00680)"/>
    <property type="match status" value="1"/>
</dbReference>
<gene>
    <name evidence="2" type="ORF">EI97DRAFT_502866</name>
</gene>
<evidence type="ECO:0000313" key="2">
    <source>
        <dbReference type="EMBL" id="KAF2274243.1"/>
    </source>
</evidence>
<dbReference type="EMBL" id="ML986504">
    <property type="protein sequence ID" value="KAF2274243.1"/>
    <property type="molecule type" value="Genomic_DNA"/>
</dbReference>
<dbReference type="OrthoDB" id="30289at2759"/>
<sequence length="347" mass="38600">MSVAPTECEATRFTEFVHLCEASGLLQRPNELATEDVCDGLNDEVTLRRFFTARRGDAQAAFEQFKEAVEIRNSASHISVYNNIDVSDYEATRKLYPHWSGCRDKRGQPICMFDVACLNRETMADYKKTRDMPLSTGAPLKTPAKPNSVQRAIAFHETLTRFVLPLCTSMRDRPDPHIPVSSAVYLVDVSSFGLKQALELRNYAQDISKLLATSFPEVVDTVYVLNAPSYFGTIWNLLKKWVDLRTAEKLVISTKNEVLPRLTASIDLANIPKGHGGEFPFQHGTVPKLDSGICEQLEWPSQPPGMLPPGPIKWVVDGEGRRIAVAVGSLSGEPRYQPLAVLPHKSS</sequence>
<dbReference type="Proteomes" id="UP000800097">
    <property type="component" value="Unassembled WGS sequence"/>
</dbReference>
<keyword evidence="3" id="KW-1185">Reference proteome</keyword>
<reference evidence="2" key="1">
    <citation type="journal article" date="2020" name="Stud. Mycol.">
        <title>101 Dothideomycetes genomes: a test case for predicting lifestyles and emergence of pathogens.</title>
        <authorList>
            <person name="Haridas S."/>
            <person name="Albert R."/>
            <person name="Binder M."/>
            <person name="Bloem J."/>
            <person name="Labutti K."/>
            <person name="Salamov A."/>
            <person name="Andreopoulos B."/>
            <person name="Baker S."/>
            <person name="Barry K."/>
            <person name="Bills G."/>
            <person name="Bluhm B."/>
            <person name="Cannon C."/>
            <person name="Castanera R."/>
            <person name="Culley D."/>
            <person name="Daum C."/>
            <person name="Ezra D."/>
            <person name="Gonzalez J."/>
            <person name="Henrissat B."/>
            <person name="Kuo A."/>
            <person name="Liang C."/>
            <person name="Lipzen A."/>
            <person name="Lutzoni F."/>
            <person name="Magnuson J."/>
            <person name="Mondo S."/>
            <person name="Nolan M."/>
            <person name="Ohm R."/>
            <person name="Pangilinan J."/>
            <person name="Park H.-J."/>
            <person name="Ramirez L."/>
            <person name="Alfaro M."/>
            <person name="Sun H."/>
            <person name="Tritt A."/>
            <person name="Yoshinaga Y."/>
            <person name="Zwiers L.-H."/>
            <person name="Turgeon B."/>
            <person name="Goodwin S."/>
            <person name="Spatafora J."/>
            <person name="Crous P."/>
            <person name="Grigoriev I."/>
        </authorList>
    </citation>
    <scope>NUCLEOTIDE SEQUENCE</scope>
    <source>
        <strain evidence="2">CBS 379.55</strain>
    </source>
</reference>
<dbReference type="CDD" id="cd00170">
    <property type="entry name" value="SEC14"/>
    <property type="match status" value="1"/>
</dbReference>
<evidence type="ECO:0000313" key="3">
    <source>
        <dbReference type="Proteomes" id="UP000800097"/>
    </source>
</evidence>
<dbReference type="PANTHER" id="PTHR45657">
    <property type="entry name" value="CRAL-TRIO DOMAIN-CONTAINING PROTEIN YKL091C-RELATED"/>
    <property type="match status" value="1"/>
</dbReference>